<dbReference type="InterPro" id="IPR046184">
    <property type="entry name" value="DUF6212"/>
</dbReference>
<dbReference type="EMBL" id="JAJAQI010000003">
    <property type="protein sequence ID" value="MCB4820645.1"/>
    <property type="molecule type" value="Genomic_DNA"/>
</dbReference>
<protein>
    <submittedName>
        <fullName evidence="1">Uncharacterized protein</fullName>
    </submittedName>
</protein>
<gene>
    <name evidence="1" type="ORF">LHA35_02725</name>
</gene>
<comment type="caution">
    <text evidence="1">The sequence shown here is derived from an EMBL/GenBank/DDBJ whole genome shotgun (WGS) entry which is preliminary data.</text>
</comment>
<organism evidence="1 2">
    <name type="scientific">Roseicella aerolata</name>
    <dbReference type="NCBI Taxonomy" id="2883479"/>
    <lineage>
        <taxon>Bacteria</taxon>
        <taxon>Pseudomonadati</taxon>
        <taxon>Pseudomonadota</taxon>
        <taxon>Alphaproteobacteria</taxon>
        <taxon>Acetobacterales</taxon>
        <taxon>Roseomonadaceae</taxon>
        <taxon>Roseicella</taxon>
    </lineage>
</organism>
<proteinExistence type="predicted"/>
<dbReference type="RefSeq" id="WP_226604168.1">
    <property type="nucleotide sequence ID" value="NZ_JAJAQI010000003.1"/>
</dbReference>
<name>A0A9X1L8S4_9PROT</name>
<accession>A0A9X1L8S4</accession>
<dbReference type="Proteomes" id="UP001139311">
    <property type="component" value="Unassembled WGS sequence"/>
</dbReference>
<dbReference type="AlphaFoldDB" id="A0A9X1L8S4"/>
<dbReference type="Pfam" id="PF19717">
    <property type="entry name" value="DUF6212"/>
    <property type="match status" value="1"/>
</dbReference>
<evidence type="ECO:0000313" key="1">
    <source>
        <dbReference type="EMBL" id="MCB4820645.1"/>
    </source>
</evidence>
<evidence type="ECO:0000313" key="2">
    <source>
        <dbReference type="Proteomes" id="UP001139311"/>
    </source>
</evidence>
<keyword evidence="2" id="KW-1185">Reference proteome</keyword>
<reference evidence="1" key="1">
    <citation type="submission" date="2021-10" db="EMBL/GenBank/DDBJ databases">
        <title>Roseicella aerolatum sp. nov., isolated from aerosols of e-waste dismantling site.</title>
        <authorList>
            <person name="Qin T."/>
        </authorList>
    </citation>
    <scope>NUCLEOTIDE SEQUENCE</scope>
    <source>
        <strain evidence="1">GB24</strain>
    </source>
</reference>
<sequence length="663" mass="68455">MTPEVAPGALAALCGGQPKLILLPGLAAPEALALPGLALWALRAGEGAPRLHPLGEAPDGPGIALPAAPGQVLGIIAPDPAAAAPLLDWWQEAAPAALPPVIAAASGDAALPAVAARAIAALAASAAEGVAAQQGLVALRQEHEALRLAHAALRQASAHLQPPTMPVLVASAEPSPGGHAVAAKAGRLALGQALGTKLEGLAAIALHLREALLGAEAVLRVRLYGAESGRIAGAWVLHGRSLVPGWLTLDLPEPVGPLRETAWLEVKAELGPHDRLALSLTAEPVAPGLAVAVAEGPEEARALAFGLWTAMPGRRLVQALYWDGEAIGLPAPPTGAPVELPQQIWQAARLPEGRVERLAIGTQPARLVAALAPGEQALVVLPAVPLNGLDLLRAELVVALGDAAWLEAALWLQPEGMTIGALADLSPTAPGARWSGWHAGAFGEGSCRLALSLPPDPPRRAVVALVLRNRAEAPEEVLRVEVARLFGMRAVQPPPEAARRAPVPLRILPGAPAAAPSAAAARLLERYAAAGGSYRHLDLLMEGVRAGDHAWPRLRCKLAVADGRPTLEFRQRPDWPVVFETWPPSPTDAAGPYLVLSEAQLAGDFPAMLAGDRDRATLSTVLRLLPAVVATVARDATTDPEEYERWIAGARRLAATVSAPAEG</sequence>